<feature type="compositionally biased region" description="Polar residues" evidence="1">
    <location>
        <begin position="61"/>
        <end position="88"/>
    </location>
</feature>
<feature type="compositionally biased region" description="Acidic residues" evidence="1">
    <location>
        <begin position="2566"/>
        <end position="2576"/>
    </location>
</feature>
<comment type="caution">
    <text evidence="2">The sequence shown here is derived from an EMBL/GenBank/DDBJ whole genome shotgun (WGS) entry which is preliminary data.</text>
</comment>
<feature type="region of interest" description="Disordered" evidence="1">
    <location>
        <begin position="2385"/>
        <end position="2410"/>
    </location>
</feature>
<feature type="region of interest" description="Disordered" evidence="1">
    <location>
        <begin position="2512"/>
        <end position="2582"/>
    </location>
</feature>
<reference evidence="2 3" key="1">
    <citation type="journal article" date="2022" name="bioRxiv">
        <title>Genomics of Preaxostyla Flagellates Illuminates Evolutionary Transitions and the Path Towards Mitochondrial Loss.</title>
        <authorList>
            <person name="Novak L.V.F."/>
            <person name="Treitli S.C."/>
            <person name="Pyrih J."/>
            <person name="Halakuc P."/>
            <person name="Pipaliya S.V."/>
            <person name="Vacek V."/>
            <person name="Brzon O."/>
            <person name="Soukal P."/>
            <person name="Eme L."/>
            <person name="Dacks J.B."/>
            <person name="Karnkowska A."/>
            <person name="Elias M."/>
            <person name="Hampl V."/>
        </authorList>
    </citation>
    <scope>NUCLEOTIDE SEQUENCE [LARGE SCALE GENOMIC DNA]</scope>
    <source>
        <strain evidence="2">NAU3</strain>
        <tissue evidence="2">Gut</tissue>
    </source>
</reference>
<feature type="region of interest" description="Disordered" evidence="1">
    <location>
        <begin position="1790"/>
        <end position="1925"/>
    </location>
</feature>
<feature type="compositionally biased region" description="Polar residues" evidence="1">
    <location>
        <begin position="193"/>
        <end position="202"/>
    </location>
</feature>
<feature type="compositionally biased region" description="Basic and acidic residues" evidence="1">
    <location>
        <begin position="1501"/>
        <end position="1514"/>
    </location>
</feature>
<feature type="compositionally biased region" description="Low complexity" evidence="1">
    <location>
        <begin position="1411"/>
        <end position="1427"/>
    </location>
</feature>
<feature type="compositionally biased region" description="Polar residues" evidence="1">
    <location>
        <begin position="2469"/>
        <end position="2485"/>
    </location>
</feature>
<feature type="region of interest" description="Disordered" evidence="1">
    <location>
        <begin position="1092"/>
        <end position="1116"/>
    </location>
</feature>
<dbReference type="Proteomes" id="UP001281761">
    <property type="component" value="Unassembled WGS sequence"/>
</dbReference>
<name>A0ABQ9YCY1_9EUKA</name>
<feature type="compositionally biased region" description="Polar residues" evidence="1">
    <location>
        <begin position="1710"/>
        <end position="1732"/>
    </location>
</feature>
<feature type="compositionally biased region" description="Polar residues" evidence="1">
    <location>
        <begin position="1434"/>
        <end position="1451"/>
    </location>
</feature>
<feature type="compositionally biased region" description="Polar residues" evidence="1">
    <location>
        <begin position="2547"/>
        <end position="2560"/>
    </location>
</feature>
<feature type="region of interest" description="Disordered" evidence="1">
    <location>
        <begin position="2077"/>
        <end position="2096"/>
    </location>
</feature>
<feature type="compositionally biased region" description="Basic and acidic residues" evidence="1">
    <location>
        <begin position="1389"/>
        <end position="1403"/>
    </location>
</feature>
<feature type="compositionally biased region" description="Polar residues" evidence="1">
    <location>
        <begin position="2710"/>
        <end position="2728"/>
    </location>
</feature>
<feature type="compositionally biased region" description="Polar residues" evidence="1">
    <location>
        <begin position="2165"/>
        <end position="2185"/>
    </location>
</feature>
<feature type="compositionally biased region" description="Polar residues" evidence="1">
    <location>
        <begin position="1668"/>
        <end position="1678"/>
    </location>
</feature>
<feature type="region of interest" description="Disordered" evidence="1">
    <location>
        <begin position="373"/>
        <end position="395"/>
    </location>
</feature>
<feature type="compositionally biased region" description="Polar residues" evidence="1">
    <location>
        <begin position="1598"/>
        <end position="1621"/>
    </location>
</feature>
<feature type="compositionally biased region" description="Polar residues" evidence="1">
    <location>
        <begin position="2385"/>
        <end position="2401"/>
    </location>
</feature>
<feature type="compositionally biased region" description="Polar residues" evidence="1">
    <location>
        <begin position="2672"/>
        <end position="2690"/>
    </location>
</feature>
<feature type="region of interest" description="Disordered" evidence="1">
    <location>
        <begin position="61"/>
        <end position="109"/>
    </location>
</feature>
<feature type="region of interest" description="Disordered" evidence="1">
    <location>
        <begin position="2608"/>
        <end position="2743"/>
    </location>
</feature>
<feature type="compositionally biased region" description="Low complexity" evidence="1">
    <location>
        <begin position="1092"/>
        <end position="1115"/>
    </location>
</feature>
<feature type="compositionally biased region" description="Acidic residues" evidence="1">
    <location>
        <begin position="2268"/>
        <end position="2294"/>
    </location>
</feature>
<feature type="region of interest" description="Disordered" evidence="1">
    <location>
        <begin position="1494"/>
        <end position="1517"/>
    </location>
</feature>
<protein>
    <submittedName>
        <fullName evidence="2">Uncharacterized protein</fullName>
    </submittedName>
</protein>
<proteinExistence type="predicted"/>
<feature type="compositionally biased region" description="Polar residues" evidence="1">
    <location>
        <begin position="1803"/>
        <end position="1892"/>
    </location>
</feature>
<feature type="region of interest" description="Disordered" evidence="1">
    <location>
        <begin position="2460"/>
        <end position="2485"/>
    </location>
</feature>
<evidence type="ECO:0000313" key="3">
    <source>
        <dbReference type="Proteomes" id="UP001281761"/>
    </source>
</evidence>
<feature type="compositionally biased region" description="Polar residues" evidence="1">
    <location>
        <begin position="1899"/>
        <end position="1919"/>
    </location>
</feature>
<feature type="compositionally biased region" description="Polar residues" evidence="1">
    <location>
        <begin position="1378"/>
        <end position="1388"/>
    </location>
</feature>
<evidence type="ECO:0000256" key="1">
    <source>
        <dbReference type="SAM" id="MobiDB-lite"/>
    </source>
</evidence>
<feature type="region of interest" description="Disordered" evidence="1">
    <location>
        <begin position="1373"/>
        <end position="1462"/>
    </location>
</feature>
<dbReference type="EMBL" id="JARBJD010000015">
    <property type="protein sequence ID" value="KAK2961553.1"/>
    <property type="molecule type" value="Genomic_DNA"/>
</dbReference>
<feature type="compositionally biased region" description="Basic and acidic residues" evidence="1">
    <location>
        <begin position="2242"/>
        <end position="2253"/>
    </location>
</feature>
<gene>
    <name evidence="2" type="ORF">BLNAU_3351</name>
</gene>
<feature type="compositionally biased region" description="Basic and acidic residues" evidence="1">
    <location>
        <begin position="373"/>
        <end position="389"/>
    </location>
</feature>
<feature type="compositionally biased region" description="Pro residues" evidence="1">
    <location>
        <begin position="1692"/>
        <end position="1703"/>
    </location>
</feature>
<sequence length="3318" mass="365585">MPLHLSTLSIFISDRPSQDISILITNVFSSMIPNQMLSFLKHTHSLTTLTTSFNFQTQLSSLHMPQSPGSNTQLPSPFTRSRANSTGVTDRDEQGHLPPLSDSLCQRKNPNVKTNVEKLGKMARESGMIFATPTFSFTVLQSGRLFRPVSDTIVLGLVEAMTCLNDHQSSGDRPISTTEFPKLGESLGRRGSLKQSTRSGASNKMKKAAKILSDVSRTKISRVQMMPHQSQEDTERWKLSKISPLNTDSTADLLPRDVLGSQTGKSDENVPALFASSSVSPSHLDVATLSSAHQLASPFCMFSPSISVQTILSCAPQSFTQIYHAEQLLSKQMATNKVPSSTLLNASSIGSGVIDAQEWIYLLDSMEKKAEQRKESVERRKQRKQDKSIKHSTSLLQTEPSFSSLSQARTFKIASSMHLYLCSPFTFISIPTTRTELETIISSLSHLSLNSSSFKDHNNYGPSQAPYFQHSISRTMSVRTKSEPILSACALRPHTISLQRTRLNTDTTFTLNMNDSSFDFHKNQILSIRAFFTPNSTLDLLLANHPESSVTISRRRLMTSQFTSYPVLQCLHPLVPLLNENLFSIQHNLRSLISTCDLLAIPAPPAVHEFEESIEERNHRKGTEDLFHHLQTALSLGQTEIECDISGSPDIWNNDRGESEKNLIDEDIALFSDISAAPSDNLPFHFESNETDRTLVAVLALVGEMVAQPSMKVEKTDVAEVLLMLAQQPHQPPQPFSHLTQRLDLASDEAWHALRRMATGQYQSIVKRKKIDEKNDLHISRSLLNTSSTFTLPHITQYKNPFSGVTGFAIDRSAKNASRRRPLATNSTHKPSLTLPVRRNAVTFDDPILSILHLKLVFLNEQTIPLSRFQLESVLQTLKLLNSCIPRLLTPIFVVSVLSALGQDLISLRRLIVMMLERIKKSPRMNGEDLIHYFCEKEGQLFWEVIIAFISVVTSLSMNCNDVFSVFVLLTLILGPPTELLVQAVDTPTERTKKTNTPKHDMDSLLACLIRISLHPSSLTQPNEKSTQSTSRVFPQHFLNNLSDRQEPPTFVFLSLVHCVIFLLHLLSSLVDKDSDVNESTILDCIRVPCPTKKQTTTSSSSSPSPISNQNSVSSDENTLTLTDRAWSTLDTLFNPLSGHFSVLLNPPITSSSQSFLNTVFLLHHPTGQAVHPQISLDILSIYTELLSIPNNPFIKSPDYLFGLSIFVSNKFHAIIATLLRPVDPSFDPSFSYLISKSSITTQTDSFSAYRPRSQSVMGMTSSQDQLIPPPPNPSQLHVTLHIQFMILNELIRIITCFSLHNSECLVNGPISMTVILLAVLNFLDHEHTTQKSPKTEDIDVSFVNGMWDSPLTLFSSPLRQLNTVQIQPERIFRRRQSSSNIDNPPKSSNHDRQVLSDSREFNSRPSSPNQSLMSEESEISSLSQFSHFESRDQSPFTSNRVASRKQLSVTNKRDQKTPSGCVLPVPPFHCLPYTRPTLADLPKVQKEQRMIVSYPLSPKSDSETDQKSPKDEASMSGYSRYMTETTTEEYGVKTPHSPSPRKFKIDERTPNQSHQELISLDSSVMTFSPHTKTYLNPPSTAYSSIASQQGSSISLDRVSTSISHGPSATSSEQITPQISTAPVVKQKPSGYFDGLQSSALPPLSPVVKGRNNQGDQKPASERFPLSLPSQFHPQLPNQAFPPPHTSFLLPPQSPSPTPPLSPSPSLTPNFSKTPHSLQSNHTQNTAETSTEIWKMIPSPFAPAHPSLSRQISHSKSGGIERTGSVESISMDNTSPTQSLLHPVLSAGITHSHTDSEEPSPLPHNQTIHPLGNSTTVQESKSADLTQSTSSNTYSTLTHLPSIGTLENTSNGSSIVQVQGSSANTAERESTQPTSSSITHTDLAHSSHSSFNVRRALHQLSQQGQQPDTENISSFSLSEDTAEENHPIPASKFQLGPMMSQDTISSYLASLTSDAAFQSELHPVSHHPRPLHISVSHLEEQERITSPSPSMVSVTMTHDEAGLQQMHDDVQKVLESRVYHTPLLKQHSLTSLDFQLTESVATSMNLTHYDLSSSHSNTHFRNMPRRTGSFAELHPRSLPQIAPAPPSPTRGIRNRSQTDNVFPGFTPTIIPVVDFDSNPSAITPIRNMRSNSGSFERLPSRLNPSQVYPPFVPTALQLPLPYPFVQSSPTDDSGTMSRTSSSTLAKSDPPSLGKPQTGSLSRPDGLPPLLPQPSTSVTPRSEAEVTTRLKGGMLGGPSEEGVTEREDGDEHVPNDGISEVDFGGNDSYGEEEETYDEDSEEGDETATFGEEESEQSSVETKDSWGVLECDFDPITEGKHSAAVPGLFLPANILKGAARVGSKAKLTSATSQHAFPNLSPSPLQLVMNKGDIEQTSSTISDSMQTATDTQSATGTYSPSITFDSPGRHEGSRMEESLELLQQRFQVSPDAVFLKSVHHFPDTNSEKEGDMVITFQPARSTPQSVFPVPHHSNSSPALTPPSTEQPIPKMTQTHDVVRRDNQNQNQSVTLVQPSAVPPTQKRAEFTPLPNPRHTRSFTTGESPFGGPSSLLQGVITSQTTLSPLPEPGSDDDQDDDGDNIPMAGFNASLNSNVSRAHTTLSSVQSGKAPHSIFSNLTHQPSSTSHISSSTGGPSSVSHTISSNSNHTGLIGLGGSHISATTSSSDRPPRVAPLSLSQHVASSPQTKPATNFNPPRRASISGSVKSTAKHLLSTRSDQISAKMPHTNTALPQSFPRDTSWLKSPSQETQPSLRDFWMERDRLMSPLSWNEEIHVNMLVFLLSAMINDEGGFVMSFSDPPTLPHTMRTICSHLTHPNNRRVLNSLTIAFGVCSGKKGKLLSILLKLSLPTLFSPVGLTNLTKIYENSLFVSSRAWLDEPKFTQIITTITAPFDSFPRSHLDAPRFNQIPHFPSLLLTSQQTSRLQPSVFIRTFTIPSSALLSHIPSFLKSIRLHTQLQANPALHVLPLIDCGVGGDTLHILSAPHTSTLLQWRLCLLQHEERTSNLMHLCQTRPTQTGNPPLVLPLLCTHLDYNFVMMNHTPPTQSIRLPEMVDLILRVFLAVLDAVEFVAAHSIIDHDLDLHRISLLQNDSNTLQLLQSLAASPPSPTDSPCGCDRTVPSPQPSNLFLQNTFTSDPLFWVPPFSLYRHTAVLTCLVDAEQTHTHSLLPLLPSNPTSISSFASSLSTLSTTIPLPFTVSIREFRSPIQIKSSSPDHFSRPARHPTSLPFLPFMLYELLCGCPLNASHQHNHPPRDLRFASEPSDELMTLDEKRRLLDTGENKLIQLLMDISTESNKPHPNLVEMKKAVIQLLAERHHALHSS</sequence>
<feature type="region of interest" description="Disordered" evidence="1">
    <location>
        <begin position="2163"/>
        <end position="2301"/>
    </location>
</feature>
<keyword evidence="3" id="KW-1185">Reference proteome</keyword>
<organism evidence="2 3">
    <name type="scientific">Blattamonas nauphoetae</name>
    <dbReference type="NCBI Taxonomy" id="2049346"/>
    <lineage>
        <taxon>Eukaryota</taxon>
        <taxon>Metamonada</taxon>
        <taxon>Preaxostyla</taxon>
        <taxon>Oxymonadida</taxon>
        <taxon>Blattamonas</taxon>
    </lineage>
</organism>
<accession>A0ABQ9YCY1</accession>
<feature type="region of interest" description="Disordered" evidence="1">
    <location>
        <begin position="1597"/>
        <end position="1762"/>
    </location>
</feature>
<feature type="compositionally biased region" description="Low complexity" evidence="1">
    <location>
        <begin position="2618"/>
        <end position="2645"/>
    </location>
</feature>
<evidence type="ECO:0000313" key="2">
    <source>
        <dbReference type="EMBL" id="KAK2961553.1"/>
    </source>
</evidence>
<feature type="region of interest" description="Disordered" evidence="1">
    <location>
        <begin position="167"/>
        <end position="208"/>
    </location>
</feature>